<evidence type="ECO:0000256" key="1">
    <source>
        <dbReference type="SAM" id="MobiDB-lite"/>
    </source>
</evidence>
<evidence type="ECO:0000256" key="2">
    <source>
        <dbReference type="SAM" id="Phobius"/>
    </source>
</evidence>
<gene>
    <name evidence="4" type="primary">LOC101854278</name>
</gene>
<feature type="region of interest" description="Disordered" evidence="1">
    <location>
        <begin position="65"/>
        <end position="96"/>
    </location>
</feature>
<evidence type="ECO:0000313" key="3">
    <source>
        <dbReference type="Proteomes" id="UP000694888"/>
    </source>
</evidence>
<sequence length="574" mass="64035">MPRTDHLIKTVVATCVPAFLFALLAVQVYHYKWILILRNHYLVESIPHSSSWVWDALSNDIQLPPHEIPQQGRGDSSQDPQLAVVSAESNRTSEPKDRAGVLIPGLPSLVVHYIWCVDGHFELSHYLSVRSVLHQLQPDGIIFHYRTLPRSDPKGYWRWLEDLQRDVIMLSLQPLKDPTVCRNTLSSGVSTDSEDFPDPHGIFILGNVAIYNLTRSSLVKRIKESYSVNSSLSKVDSTPVKSLNKAQIFLVGGSEPYHISRGPGHVVIACQPMAEFNIGPSSQKTQCIDMNTYITPENIYGRDSRFYRFSRNLLYHSPEPVQVSLSSTEEIPNSVHIILRDGEEITPVIYASIKSAYVKGKVEQVFLHGPQFPTGDLWRKLLSTDELNPQFVPTAAFDKYSAKHGAIVYSLYNLLLHGGVSHFGDMIFIKPLPPSSLKAPVVATRHFSQYRMKHRSLNTAIMAAAKGAEFVESLLAMVKQAGVSWPDTTIDDIATHLEESHPSQVLLDGSLTSHQNCASQVCRVAGGHAYPQETYTTRLMWSGTPPKTLGELKECEGPSRNVLVEVIDARGHHP</sequence>
<dbReference type="RefSeq" id="XP_005107046.1">
    <property type="nucleotide sequence ID" value="XM_005106989.3"/>
</dbReference>
<accession>A0ABM0K299</accession>
<organism evidence="3 4">
    <name type="scientific">Aplysia californica</name>
    <name type="common">California sea hare</name>
    <dbReference type="NCBI Taxonomy" id="6500"/>
    <lineage>
        <taxon>Eukaryota</taxon>
        <taxon>Metazoa</taxon>
        <taxon>Spiralia</taxon>
        <taxon>Lophotrochozoa</taxon>
        <taxon>Mollusca</taxon>
        <taxon>Gastropoda</taxon>
        <taxon>Heterobranchia</taxon>
        <taxon>Euthyneura</taxon>
        <taxon>Tectipleura</taxon>
        <taxon>Aplysiida</taxon>
        <taxon>Aplysioidea</taxon>
        <taxon>Aplysiidae</taxon>
        <taxon>Aplysia</taxon>
    </lineage>
</organism>
<dbReference type="GeneID" id="101854278"/>
<dbReference type="Proteomes" id="UP000694888">
    <property type="component" value="Unplaced"/>
</dbReference>
<dbReference type="PANTHER" id="PTHR46830:SF2">
    <property type="entry name" value="ALPHA-1,4-N-ACETYLGLUCOSAMINYLTRANSFERASE"/>
    <property type="match status" value="1"/>
</dbReference>
<proteinExistence type="predicted"/>
<keyword evidence="2" id="KW-0472">Membrane</keyword>
<keyword evidence="2" id="KW-1133">Transmembrane helix</keyword>
<reference evidence="4" key="1">
    <citation type="submission" date="2025-08" db="UniProtKB">
        <authorList>
            <consortium name="RefSeq"/>
        </authorList>
    </citation>
    <scope>IDENTIFICATION</scope>
</reference>
<name>A0ABM0K299_APLCA</name>
<evidence type="ECO:0000313" key="4">
    <source>
        <dbReference type="RefSeq" id="XP_005107046.1"/>
    </source>
</evidence>
<keyword evidence="3" id="KW-1185">Reference proteome</keyword>
<protein>
    <submittedName>
        <fullName evidence="4">Uncharacterized protein LOC101854278</fullName>
    </submittedName>
</protein>
<feature type="transmembrane region" description="Helical" evidence="2">
    <location>
        <begin position="7"/>
        <end position="29"/>
    </location>
</feature>
<keyword evidence="2" id="KW-0812">Transmembrane</keyword>
<dbReference type="PANTHER" id="PTHR46830">
    <property type="entry name" value="TRANSFERASE, PUTATIVE-RELATED"/>
    <property type="match status" value="1"/>
</dbReference>